<gene>
    <name evidence="2" type="ORF">DEH84_06515</name>
</gene>
<dbReference type="OrthoDB" id="8604580at2"/>
<accession>A0A2U8FRU1</accession>
<sequence length="45" mass="5004">MDIIDVRSLFTVACLCVFVGIVVWAYARSNKAQFEEAAQLPLAED</sequence>
<keyword evidence="1" id="KW-0472">Membrane</keyword>
<evidence type="ECO:0000256" key="1">
    <source>
        <dbReference type="SAM" id="Phobius"/>
    </source>
</evidence>
<dbReference type="InterPro" id="IPR008621">
    <property type="entry name" value="Cbb3-typ_cyt_oxidase_comp"/>
</dbReference>
<reference evidence="2 3" key="1">
    <citation type="submission" date="2018-05" db="EMBL/GenBank/DDBJ databases">
        <title>complete genome sequence of Aquabacterium olei NBRC 110486.</title>
        <authorList>
            <person name="Tang B."/>
            <person name="Chang J."/>
            <person name="Zhang L."/>
            <person name="Yang H."/>
        </authorList>
    </citation>
    <scope>NUCLEOTIDE SEQUENCE [LARGE SCALE GENOMIC DNA]</scope>
    <source>
        <strain evidence="2 3">NBRC 110486</strain>
    </source>
</reference>
<dbReference type="KEGG" id="aon:DEH84_06515"/>
<dbReference type="RefSeq" id="WP_109035855.1">
    <property type="nucleotide sequence ID" value="NZ_CP029210.1"/>
</dbReference>
<evidence type="ECO:0000313" key="2">
    <source>
        <dbReference type="EMBL" id="AWI53124.1"/>
    </source>
</evidence>
<dbReference type="Proteomes" id="UP000244892">
    <property type="component" value="Chromosome"/>
</dbReference>
<dbReference type="Pfam" id="PF05545">
    <property type="entry name" value="FixQ"/>
    <property type="match status" value="1"/>
</dbReference>
<name>A0A2U8FRU1_9BURK</name>
<protein>
    <submittedName>
        <fullName evidence="2">CcoQ/FixQ family Cbb3-type cytochrome c oxidase assembly chaperone</fullName>
    </submittedName>
</protein>
<organism evidence="2 3">
    <name type="scientific">Aquabacterium olei</name>
    <dbReference type="NCBI Taxonomy" id="1296669"/>
    <lineage>
        <taxon>Bacteria</taxon>
        <taxon>Pseudomonadati</taxon>
        <taxon>Pseudomonadota</taxon>
        <taxon>Betaproteobacteria</taxon>
        <taxon>Burkholderiales</taxon>
        <taxon>Aquabacterium</taxon>
    </lineage>
</organism>
<dbReference type="EMBL" id="CP029210">
    <property type="protein sequence ID" value="AWI53124.1"/>
    <property type="molecule type" value="Genomic_DNA"/>
</dbReference>
<dbReference type="CDD" id="cd01324">
    <property type="entry name" value="cbb3_Oxidase_CcoQ"/>
    <property type="match status" value="1"/>
</dbReference>
<feature type="transmembrane region" description="Helical" evidence="1">
    <location>
        <begin position="6"/>
        <end position="27"/>
    </location>
</feature>
<keyword evidence="1" id="KW-0812">Transmembrane</keyword>
<dbReference type="AlphaFoldDB" id="A0A2U8FRU1"/>
<keyword evidence="1" id="KW-1133">Transmembrane helix</keyword>
<evidence type="ECO:0000313" key="3">
    <source>
        <dbReference type="Proteomes" id="UP000244892"/>
    </source>
</evidence>
<proteinExistence type="predicted"/>
<keyword evidence="3" id="KW-1185">Reference proteome</keyword>